<feature type="transmembrane region" description="Helical" evidence="1">
    <location>
        <begin position="279"/>
        <end position="300"/>
    </location>
</feature>
<evidence type="ECO:0000313" key="3">
    <source>
        <dbReference type="Proteomes" id="UP000604046"/>
    </source>
</evidence>
<comment type="caution">
    <text evidence="2">The sequence shown here is derived from an EMBL/GenBank/DDBJ whole genome shotgun (WGS) entry which is preliminary data.</text>
</comment>
<keyword evidence="1" id="KW-0472">Membrane</keyword>
<protein>
    <submittedName>
        <fullName evidence="2">Uncharacterized protein</fullName>
    </submittedName>
</protein>
<dbReference type="AlphaFoldDB" id="A0A812IKG0"/>
<reference evidence="2" key="1">
    <citation type="submission" date="2021-02" db="EMBL/GenBank/DDBJ databases">
        <authorList>
            <person name="Dougan E. K."/>
            <person name="Rhodes N."/>
            <person name="Thang M."/>
            <person name="Chan C."/>
        </authorList>
    </citation>
    <scope>NUCLEOTIDE SEQUENCE</scope>
</reference>
<sequence length="681" mass="76087">MECWDETYTEEQCCNLVHGPEGDPNCWGDSQYSFDYCCNPPSSSSFADLQLESWRGTGTAAECWDETYTEKQCCNLMYGPQGDANCWGDSQYGFDYCCNPPSRSGLAVLQHLDNWKATGMLSLPGVSEADMRTCVLAMALYSSKCIPVMFKALQVSLDKSRVIQRIGRLCVQDPCTRDVLEKVFVPEELQKRGELINGTFVQALVFSRAYMTPLDWSYLAPFIPLICLAPFAWQWQLNRPKRTASREIVLDLARLAATIWTLIWHAEQALTWRGNSGRVARYMATTLGNGAFIAMSAILLEERYCRRTIKSLPLTLLQRMVRVGSILALNAALVTTVAILRANEMDLMMHSPQHDDLIPDKKLFYKNNLLEPCCKSVVENGLLTDLRGRSFLHLAEPPLCNSGTWFFYYELRAWFIGNLVLAFPYCSYSLTALVPLAILASIPCELTFTGRKPAKENFGHLPSFLLELADSGLKLVPSYILNLALARLLRHRRKKQAIPMPAAALCSVGSLLGLLACAFFPIPFAQTPGYQSLLLQLLIEPFRGECLPKLQRLGGWGLFAWIAWIADRVDVLLVFNFLVYVILGTYQNQVLQVRCLEILGISGALLAFGLLAHYLVQLPAIMICSHFCKVCEVSANWLSSTLVRKAAEACIILGGFLHLACARKSKSDSELLVASTTDPQH</sequence>
<keyword evidence="1" id="KW-0812">Transmembrane</keyword>
<feature type="transmembrane region" description="Helical" evidence="1">
    <location>
        <begin position="497"/>
        <end position="522"/>
    </location>
</feature>
<keyword evidence="1" id="KW-1133">Transmembrane helix</keyword>
<proteinExistence type="predicted"/>
<feature type="transmembrane region" description="Helical" evidence="1">
    <location>
        <begin position="216"/>
        <end position="236"/>
    </location>
</feature>
<name>A0A812IKG0_9DINO</name>
<dbReference type="Proteomes" id="UP000604046">
    <property type="component" value="Unassembled WGS sequence"/>
</dbReference>
<feature type="transmembrane region" description="Helical" evidence="1">
    <location>
        <begin position="321"/>
        <end position="342"/>
    </location>
</feature>
<feature type="transmembrane region" description="Helical" evidence="1">
    <location>
        <begin position="415"/>
        <end position="442"/>
    </location>
</feature>
<feature type="transmembrane region" description="Helical" evidence="1">
    <location>
        <begin position="595"/>
        <end position="616"/>
    </location>
</feature>
<evidence type="ECO:0000313" key="2">
    <source>
        <dbReference type="EMBL" id="CAE7035558.1"/>
    </source>
</evidence>
<feature type="transmembrane region" description="Helical" evidence="1">
    <location>
        <begin position="558"/>
        <end position="583"/>
    </location>
</feature>
<accession>A0A812IKG0</accession>
<evidence type="ECO:0000256" key="1">
    <source>
        <dbReference type="SAM" id="Phobius"/>
    </source>
</evidence>
<dbReference type="EMBL" id="CAJNDS010000265">
    <property type="protein sequence ID" value="CAE7035558.1"/>
    <property type="molecule type" value="Genomic_DNA"/>
</dbReference>
<keyword evidence="3" id="KW-1185">Reference proteome</keyword>
<organism evidence="2 3">
    <name type="scientific">Symbiodinium natans</name>
    <dbReference type="NCBI Taxonomy" id="878477"/>
    <lineage>
        <taxon>Eukaryota</taxon>
        <taxon>Sar</taxon>
        <taxon>Alveolata</taxon>
        <taxon>Dinophyceae</taxon>
        <taxon>Suessiales</taxon>
        <taxon>Symbiodiniaceae</taxon>
        <taxon>Symbiodinium</taxon>
    </lineage>
</organism>
<gene>
    <name evidence="2" type="ORF">SNAT2548_LOCUS4313</name>
</gene>